<evidence type="ECO:0000313" key="4">
    <source>
        <dbReference type="Proteomes" id="UP001321520"/>
    </source>
</evidence>
<evidence type="ECO:0000259" key="2">
    <source>
        <dbReference type="Pfam" id="PF18492"/>
    </source>
</evidence>
<name>A0ABY9E9Y5_9GAMM</name>
<accession>A0ABY9E9Y5</accession>
<organism evidence="3 4">
    <name type="scientific">Microbulbifer spongiae</name>
    <dbReference type="NCBI Taxonomy" id="2944933"/>
    <lineage>
        <taxon>Bacteria</taxon>
        <taxon>Pseudomonadati</taxon>
        <taxon>Pseudomonadota</taxon>
        <taxon>Gammaproteobacteria</taxon>
        <taxon>Cellvibrionales</taxon>
        <taxon>Microbulbiferaceae</taxon>
        <taxon>Microbulbifer</taxon>
    </lineage>
</organism>
<dbReference type="EMBL" id="CP098023">
    <property type="protein sequence ID" value="WKD48314.1"/>
    <property type="molecule type" value="Genomic_DNA"/>
</dbReference>
<protein>
    <recommendedName>
        <fullName evidence="2">ASP external chaperone domain-containing protein</fullName>
    </recommendedName>
</protein>
<gene>
    <name evidence="3" type="ORF">M8T91_10230</name>
</gene>
<evidence type="ECO:0000313" key="3">
    <source>
        <dbReference type="EMBL" id="WKD48314.1"/>
    </source>
</evidence>
<feature type="domain" description="ASP external chaperone" evidence="2">
    <location>
        <begin position="83"/>
        <end position="178"/>
    </location>
</feature>
<dbReference type="RefSeq" id="WP_301414031.1">
    <property type="nucleotide sequence ID" value="NZ_CP098023.1"/>
</dbReference>
<reference evidence="3 4" key="1">
    <citation type="submission" date="2022-05" db="EMBL/GenBank/DDBJ databases">
        <title>Microbulbifer sp. nov., isolated from sponge.</title>
        <authorList>
            <person name="Gao L."/>
        </authorList>
    </citation>
    <scope>NUCLEOTIDE SEQUENCE [LARGE SCALE GENOMIC DNA]</scope>
    <source>
        <strain evidence="3 4">MI-G</strain>
    </source>
</reference>
<evidence type="ECO:0000256" key="1">
    <source>
        <dbReference type="SAM" id="SignalP"/>
    </source>
</evidence>
<feature type="chain" id="PRO_5046723287" description="ASP external chaperone domain-containing protein" evidence="1">
    <location>
        <begin position="22"/>
        <end position="183"/>
    </location>
</feature>
<dbReference type="Proteomes" id="UP001321520">
    <property type="component" value="Chromosome"/>
</dbReference>
<dbReference type="Pfam" id="PF18492">
    <property type="entry name" value="ORF_2_N"/>
    <property type="match status" value="1"/>
</dbReference>
<keyword evidence="1" id="KW-0732">Signal</keyword>
<feature type="signal peptide" evidence="1">
    <location>
        <begin position="1"/>
        <end position="21"/>
    </location>
</feature>
<sequence length="183" mass="19218">MKLNTLMILTAALYLSGMAQASAVDNMEKNDIKVKPLGTISGARASSAEFGIFRVERSMASVPSSIAAPEQVVAIKGEMAIVNINADAATDIVAKGTIVRNTLTDELTTLTGNITVLLGKNVSASEVASVAGMEVLSEFPGTDIAILKVRESNDLLKALNAIQHSGLTLESRVEVTETMNKAQ</sequence>
<keyword evidence="4" id="KW-1185">Reference proteome</keyword>
<dbReference type="InterPro" id="IPR040536">
    <property type="entry name" value="ASPCH"/>
</dbReference>
<proteinExistence type="predicted"/>